<feature type="region of interest" description="Disordered" evidence="1">
    <location>
        <begin position="1323"/>
        <end position="1354"/>
    </location>
</feature>
<feature type="region of interest" description="Disordered" evidence="1">
    <location>
        <begin position="389"/>
        <end position="455"/>
    </location>
</feature>
<keyword evidence="3" id="KW-1185">Reference proteome</keyword>
<feature type="compositionally biased region" description="Basic and acidic residues" evidence="1">
    <location>
        <begin position="674"/>
        <end position="689"/>
    </location>
</feature>
<feature type="region of interest" description="Disordered" evidence="1">
    <location>
        <begin position="185"/>
        <end position="206"/>
    </location>
</feature>
<accession>A0ABQ8KEY5</accession>
<feature type="region of interest" description="Disordered" evidence="1">
    <location>
        <begin position="936"/>
        <end position="1150"/>
    </location>
</feature>
<gene>
    <name evidence="2" type="ORF">C8Q71DRAFT_723944</name>
</gene>
<feature type="region of interest" description="Disordered" evidence="1">
    <location>
        <begin position="1"/>
        <end position="61"/>
    </location>
</feature>
<feature type="compositionally biased region" description="Basic and acidic residues" evidence="1">
    <location>
        <begin position="792"/>
        <end position="804"/>
    </location>
</feature>
<feature type="region of interest" description="Disordered" evidence="1">
    <location>
        <begin position="89"/>
        <end position="129"/>
    </location>
</feature>
<feature type="compositionally biased region" description="Polar residues" evidence="1">
    <location>
        <begin position="583"/>
        <end position="594"/>
    </location>
</feature>
<feature type="compositionally biased region" description="Basic and acidic residues" evidence="1">
    <location>
        <begin position="976"/>
        <end position="989"/>
    </location>
</feature>
<feature type="compositionally biased region" description="Basic and acidic residues" evidence="1">
    <location>
        <begin position="1068"/>
        <end position="1078"/>
    </location>
</feature>
<feature type="region of interest" description="Disordered" evidence="1">
    <location>
        <begin position="478"/>
        <end position="514"/>
    </location>
</feature>
<dbReference type="RefSeq" id="XP_047778360.1">
    <property type="nucleotide sequence ID" value="XM_047921613.1"/>
</dbReference>
<name>A0ABQ8KEY5_9APHY</name>
<evidence type="ECO:0000256" key="1">
    <source>
        <dbReference type="SAM" id="MobiDB-lite"/>
    </source>
</evidence>
<evidence type="ECO:0000313" key="2">
    <source>
        <dbReference type="EMBL" id="KAH9836075.1"/>
    </source>
</evidence>
<feature type="compositionally biased region" description="Basic residues" evidence="1">
    <location>
        <begin position="487"/>
        <end position="499"/>
    </location>
</feature>
<dbReference type="GeneID" id="72002345"/>
<feature type="compositionally biased region" description="Low complexity" evidence="1">
    <location>
        <begin position="107"/>
        <end position="121"/>
    </location>
</feature>
<feature type="region of interest" description="Disordered" evidence="1">
    <location>
        <begin position="674"/>
        <end position="751"/>
    </location>
</feature>
<feature type="region of interest" description="Disordered" evidence="1">
    <location>
        <begin position="770"/>
        <end position="804"/>
    </location>
</feature>
<feature type="compositionally biased region" description="Polar residues" evidence="1">
    <location>
        <begin position="1"/>
        <end position="10"/>
    </location>
</feature>
<reference evidence="2 3" key="1">
    <citation type="journal article" date="2021" name="Environ. Microbiol.">
        <title>Gene family expansions and transcriptome signatures uncover fungal adaptations to wood decay.</title>
        <authorList>
            <person name="Hage H."/>
            <person name="Miyauchi S."/>
            <person name="Viragh M."/>
            <person name="Drula E."/>
            <person name="Min B."/>
            <person name="Chaduli D."/>
            <person name="Navarro D."/>
            <person name="Favel A."/>
            <person name="Norest M."/>
            <person name="Lesage-Meessen L."/>
            <person name="Balint B."/>
            <person name="Merenyi Z."/>
            <person name="de Eugenio L."/>
            <person name="Morin E."/>
            <person name="Martinez A.T."/>
            <person name="Baldrian P."/>
            <person name="Stursova M."/>
            <person name="Martinez M.J."/>
            <person name="Novotny C."/>
            <person name="Magnuson J.K."/>
            <person name="Spatafora J.W."/>
            <person name="Maurice S."/>
            <person name="Pangilinan J."/>
            <person name="Andreopoulos W."/>
            <person name="LaButti K."/>
            <person name="Hundley H."/>
            <person name="Na H."/>
            <person name="Kuo A."/>
            <person name="Barry K."/>
            <person name="Lipzen A."/>
            <person name="Henrissat B."/>
            <person name="Riley R."/>
            <person name="Ahrendt S."/>
            <person name="Nagy L.G."/>
            <person name="Grigoriev I.V."/>
            <person name="Martin F."/>
            <person name="Rosso M.N."/>
        </authorList>
    </citation>
    <scope>NUCLEOTIDE SEQUENCE [LARGE SCALE GENOMIC DNA]</scope>
    <source>
        <strain evidence="2 3">CIRM-BRFM 1785</strain>
    </source>
</reference>
<feature type="region of interest" description="Disordered" evidence="1">
    <location>
        <begin position="833"/>
        <end position="854"/>
    </location>
</feature>
<feature type="region of interest" description="Disordered" evidence="1">
    <location>
        <begin position="565"/>
        <end position="614"/>
    </location>
</feature>
<feature type="compositionally biased region" description="Basic residues" evidence="1">
    <location>
        <begin position="572"/>
        <end position="582"/>
    </location>
</feature>
<feature type="compositionally biased region" description="Low complexity" evidence="1">
    <location>
        <begin position="222"/>
        <end position="258"/>
    </location>
</feature>
<feature type="compositionally biased region" description="Polar residues" evidence="1">
    <location>
        <begin position="1017"/>
        <end position="1048"/>
    </location>
</feature>
<protein>
    <submittedName>
        <fullName evidence="2">Uncharacterized protein</fullName>
    </submittedName>
</protein>
<dbReference type="EMBL" id="JADCUA010000011">
    <property type="protein sequence ID" value="KAH9836075.1"/>
    <property type="molecule type" value="Genomic_DNA"/>
</dbReference>
<feature type="compositionally biased region" description="Basic and acidic residues" evidence="1">
    <location>
        <begin position="948"/>
        <end position="959"/>
    </location>
</feature>
<evidence type="ECO:0000313" key="3">
    <source>
        <dbReference type="Proteomes" id="UP000814176"/>
    </source>
</evidence>
<feature type="compositionally biased region" description="Polar residues" evidence="1">
    <location>
        <begin position="990"/>
        <end position="1008"/>
    </location>
</feature>
<feature type="compositionally biased region" description="Polar residues" evidence="1">
    <location>
        <begin position="1083"/>
        <end position="1103"/>
    </location>
</feature>
<comment type="caution">
    <text evidence="2">The sequence shown here is derived from an EMBL/GenBank/DDBJ whole genome shotgun (WGS) entry which is preliminary data.</text>
</comment>
<proteinExistence type="predicted"/>
<organism evidence="2 3">
    <name type="scientific">Rhodofomes roseus</name>
    <dbReference type="NCBI Taxonomy" id="34475"/>
    <lineage>
        <taxon>Eukaryota</taxon>
        <taxon>Fungi</taxon>
        <taxon>Dikarya</taxon>
        <taxon>Basidiomycota</taxon>
        <taxon>Agaricomycotina</taxon>
        <taxon>Agaricomycetes</taxon>
        <taxon>Polyporales</taxon>
        <taxon>Rhodofomes</taxon>
    </lineage>
</organism>
<feature type="compositionally biased region" description="Polar residues" evidence="1">
    <location>
        <begin position="1339"/>
        <end position="1354"/>
    </location>
</feature>
<dbReference type="Proteomes" id="UP000814176">
    <property type="component" value="Unassembled WGS sequence"/>
</dbReference>
<feature type="region of interest" description="Disordered" evidence="1">
    <location>
        <begin position="222"/>
        <end position="311"/>
    </location>
</feature>
<sequence length="1354" mass="146042">MAAKTQNNHSPFARISRLIRSGPSSPLAREPDAEPVDQEDWYIPYNGPYEPPRGMPDGVVQRDSWGNLVSGWLAEDPLAKKEDRYARMNRDRAKSDAAALTSSSGNAASTARSRAFSTTRSVPRPSVNSIIHLDQAGGVGEAPVPMREQQETQPKTTETTRHSLASILTLGTRRGLTIRHSASAGQLTRQASAGSAEHHASPQTENAQGSMFLRRHPYAFPFSTTATSSSPPRVPSPTTSPARRSPPSKIRVTPQPSRTLPPPPAFLRPTPRNRLSIRGSISTPNLRNPQSTSQHRSPAPPTSIPKGKQRWLSPETWCDALILPRPRFAIRVDPGGGSGRIVSPPGSPVLPNTITYYQSRAEKEPTTGSSHGLDTGVTADSHEPLLTAQSTRPLASPPAAEPIAGPSRVTVEEQRQAVGVGRSSGDRHGAGISKAPTSFKPPRPKSFALDDLALPSPVPSLTKVLEEGRQLEADRQAWQSQATRSFQNKRARSVSRARAKTLSTTHRPPREGRTSAMDVLAQRTLLGNQSRPPTVHVRLHESRSQMFRSSEEHGTTTFTSGGVGVSTFTSHSHSHGPARSHAHSNSVGTATSSHGHTEESFMWTGSGAGHHQRSHSLGKSALRLVKNTASTAAGFCGFSSAERVVEGGIEMVGTPMDEQAGASDMRDGALRRQDTRGHRLQDQARRDANNESVVLITPASPPDHGPAQTLRIGPGGAKGLSPVPSAMSSSGESPVGIAISTPTPSDEQARQHYGGRERLRLPAHPYAQGATFPVRSSSPEPERFAARPTDAQQEKVVGEDGSERHRQPVLVHPYAPFAQTSHPYASVPPAWGRQDAPQVPAQPTVTVDGPTDEDGQEIEIPADTTSSMFAELTPGHIREIQPEQLRYSPFIMVHPVEQQKAGSLGAAARSHPYVAQSRRMSEWGFADALTETLRDRGSVDSGLGTSESLEHLRDTDRPAQRAVNLDDLPPVPLEDPSERLRPGMGRREATYSSSNHTLASSPMESVNPPSFRIQPTERLTANGNSSGSSPGMISHDSSPPLSPRSLNATDDLERFRDLFYQPPPRPPTPEEAHSEGFRHPTVPSRQPSSNVSTRSVSGLTTLARQLVDDFEELRQPSFDSMEEPDSSSPMWGRRFGGLRGQRPDDAVPDPNVVLSGPSSVRSTPPEASSPPLRFPIDRNASLAQPTINVPEDVEEASRASSFIEYAPQQESDSHMRVGSVEALSTPALLTSPQRSSTRLSFVNFRDKEERSSQDVAVPRVRSAYSSLGAPISDAARSSVMTSGTGMSRMSGLSDFPVPPTDVSPDQMSVLDSYFDDSRDSHQFTGYLSPRRPGVLVREPSTTTFGGQSEIGQAL</sequence>
<feature type="compositionally biased region" description="Polar residues" evidence="1">
    <location>
        <begin position="279"/>
        <end position="296"/>
    </location>
</feature>